<feature type="chain" id="PRO_5039125321" evidence="1">
    <location>
        <begin position="28"/>
        <end position="298"/>
    </location>
</feature>
<keyword evidence="1" id="KW-0732">Signal</keyword>
<dbReference type="KEGG" id="pdec:H1Q58_03705"/>
<evidence type="ECO:0000313" key="2">
    <source>
        <dbReference type="EMBL" id="QMT18136.1"/>
    </source>
</evidence>
<dbReference type="RefSeq" id="WP_182092782.1">
    <property type="nucleotide sequence ID" value="NZ_CP059540.1"/>
</dbReference>
<dbReference type="EMBL" id="CP059540">
    <property type="protein sequence ID" value="QMT18136.1"/>
    <property type="molecule type" value="Genomic_DNA"/>
</dbReference>
<name>A0A7D7R1P6_PLAMR</name>
<dbReference type="Proteomes" id="UP000514716">
    <property type="component" value="Chromosome"/>
</dbReference>
<reference evidence="2 3" key="1">
    <citation type="submission" date="2020-07" db="EMBL/GenBank/DDBJ databases">
        <title>Screening of a cold-adapted Planococcus bacterium producing protease in traditional shrimp paste and protease identification by genome sequencing.</title>
        <authorList>
            <person name="Gao R."/>
            <person name="Leng W."/>
            <person name="Chu Q."/>
            <person name="Wu X."/>
            <person name="Liu H."/>
            <person name="Li X."/>
        </authorList>
    </citation>
    <scope>NUCLEOTIDE SEQUENCE [LARGE SCALE GENOMIC DNA]</scope>
    <source>
        <strain evidence="2 3">XJ11</strain>
    </source>
</reference>
<protein>
    <submittedName>
        <fullName evidence="2">Uncharacterized protein</fullName>
    </submittedName>
</protein>
<sequence>MNHAKKVMIYTLMAIMALMGASSGVLANGTAAVEHSQVYEVQTLQEANYSKKVMKAVSETMGMDADSYDAISIINQLPKIKVWEYYLASFGKKVKGNEVRCAVKDIFDIDLDLVSKNDYGSKLAIYPAPIMEILRVSLKQAPTSTKKDELIMSMSKNEVMDRYIKQSDYALTGVQLSLLVNQIFGVNLMGISSLDGKQLAINSKGQWIVKGEQDLILLESSLDDVDVFVYAGPYLEELTGTKALPEELIVKLTAIGFVYQEENDRLYYRNPTGESVPDAFKGQVIGILLGFIAEVTSR</sequence>
<gene>
    <name evidence="2" type="ORF">H1Q58_03705</name>
</gene>
<evidence type="ECO:0000313" key="3">
    <source>
        <dbReference type="Proteomes" id="UP000514716"/>
    </source>
</evidence>
<keyword evidence="3" id="KW-1185">Reference proteome</keyword>
<accession>A0A7D7R1P6</accession>
<proteinExistence type="predicted"/>
<feature type="signal peptide" evidence="1">
    <location>
        <begin position="1"/>
        <end position="27"/>
    </location>
</feature>
<dbReference type="AlphaFoldDB" id="A0A7D7R1P6"/>
<organism evidence="2 3">
    <name type="scientific">Planococcus maritimus</name>
    <dbReference type="NCBI Taxonomy" id="192421"/>
    <lineage>
        <taxon>Bacteria</taxon>
        <taxon>Bacillati</taxon>
        <taxon>Bacillota</taxon>
        <taxon>Bacilli</taxon>
        <taxon>Bacillales</taxon>
        <taxon>Caryophanaceae</taxon>
        <taxon>Planococcus</taxon>
    </lineage>
</organism>
<evidence type="ECO:0000256" key="1">
    <source>
        <dbReference type="SAM" id="SignalP"/>
    </source>
</evidence>